<accession>A0A164HID3</accession>
<name>A0A164HID3_9CRUS</name>
<dbReference type="Proteomes" id="UP000076858">
    <property type="component" value="Unassembled WGS sequence"/>
</dbReference>
<organism evidence="1 2">
    <name type="scientific">Daphnia magna</name>
    <dbReference type="NCBI Taxonomy" id="35525"/>
    <lineage>
        <taxon>Eukaryota</taxon>
        <taxon>Metazoa</taxon>
        <taxon>Ecdysozoa</taxon>
        <taxon>Arthropoda</taxon>
        <taxon>Crustacea</taxon>
        <taxon>Branchiopoda</taxon>
        <taxon>Diplostraca</taxon>
        <taxon>Cladocera</taxon>
        <taxon>Anomopoda</taxon>
        <taxon>Daphniidae</taxon>
        <taxon>Daphnia</taxon>
    </lineage>
</organism>
<reference evidence="1 2" key="1">
    <citation type="submission" date="2016-03" db="EMBL/GenBank/DDBJ databases">
        <title>EvidentialGene: Evidence-directed Construction of Genes on Genomes.</title>
        <authorList>
            <person name="Gilbert D.G."/>
            <person name="Choi J.-H."/>
            <person name="Mockaitis K."/>
            <person name="Colbourne J."/>
            <person name="Pfrender M."/>
        </authorList>
    </citation>
    <scope>NUCLEOTIDE SEQUENCE [LARGE SCALE GENOMIC DNA]</scope>
    <source>
        <strain evidence="1 2">Xinb3</strain>
        <tissue evidence="1">Complete organism</tissue>
    </source>
</reference>
<dbReference type="AlphaFoldDB" id="A0A164HID3"/>
<comment type="caution">
    <text evidence="1">The sequence shown here is derived from an EMBL/GenBank/DDBJ whole genome shotgun (WGS) entry which is preliminary data.</text>
</comment>
<gene>
    <name evidence="1" type="ORF">APZ42_003490</name>
</gene>
<evidence type="ECO:0000313" key="2">
    <source>
        <dbReference type="Proteomes" id="UP000076858"/>
    </source>
</evidence>
<sequence>MRVYLIHFTNRSKNSWYHSVFTLNTMASLYCQKSPLHPTSKNVNLGCYSSPPPHPRMLVVIPHLNLVCYSSPPLCYGVIENAISPRYFENYPSNRCCHLAANH</sequence>
<dbReference type="EMBL" id="LRGB01010946">
    <property type="protein sequence ID" value="KZS00277.1"/>
    <property type="molecule type" value="Genomic_DNA"/>
</dbReference>
<protein>
    <submittedName>
        <fullName evidence="1">Uncharacterized protein</fullName>
    </submittedName>
</protein>
<keyword evidence="2" id="KW-1185">Reference proteome</keyword>
<evidence type="ECO:0000313" key="1">
    <source>
        <dbReference type="EMBL" id="KZS00277.1"/>
    </source>
</evidence>
<proteinExistence type="predicted"/>